<evidence type="ECO:0000256" key="3">
    <source>
        <dbReference type="ARBA" id="ARBA00022692"/>
    </source>
</evidence>
<dbReference type="NCBIfam" id="TIGR03717">
    <property type="entry name" value="R_switched_YjbE"/>
    <property type="match status" value="1"/>
</dbReference>
<dbReference type="InterPro" id="IPR005496">
    <property type="entry name" value="Integral_membrane_TerC"/>
</dbReference>
<accession>A0ABT7LH56</accession>
<feature type="transmembrane region" description="Helical" evidence="6">
    <location>
        <begin position="45"/>
        <end position="66"/>
    </location>
</feature>
<feature type="transmembrane region" description="Helical" evidence="6">
    <location>
        <begin position="205"/>
        <end position="223"/>
    </location>
</feature>
<comment type="subcellular location">
    <subcellularLocation>
        <location evidence="1">Membrane</location>
        <topology evidence="1">Multi-pass membrane protein</topology>
    </subcellularLocation>
</comment>
<gene>
    <name evidence="7" type="ORF">QRD43_03175</name>
</gene>
<keyword evidence="8" id="KW-1185">Reference proteome</keyword>
<dbReference type="Proteomes" id="UP001238603">
    <property type="component" value="Unassembled WGS sequence"/>
</dbReference>
<feature type="transmembrane region" description="Helical" evidence="6">
    <location>
        <begin position="6"/>
        <end position="33"/>
    </location>
</feature>
<dbReference type="EMBL" id="JASVDS010000001">
    <property type="protein sequence ID" value="MDL5030896.1"/>
    <property type="molecule type" value="Genomic_DNA"/>
</dbReference>
<keyword evidence="3 6" id="KW-0812">Transmembrane</keyword>
<evidence type="ECO:0000256" key="5">
    <source>
        <dbReference type="ARBA" id="ARBA00023136"/>
    </source>
</evidence>
<evidence type="ECO:0000313" key="7">
    <source>
        <dbReference type="EMBL" id="MDL5030896.1"/>
    </source>
</evidence>
<dbReference type="RefSeq" id="WP_285981018.1">
    <property type="nucleotide sequence ID" value="NZ_JASVDS010000001.1"/>
</dbReference>
<sequence length="240" mass="25094">MDLTSAAFWIALLKIIWVNILLSGDNAVVIALAARNLPAHQQKKAIFAGSGAAIVLRVVLTLFAVSLLQFPYLKLVGSLLLLWIGVQLLAGDDEGDDVKAGSSLMAAVRTILVADLVMSLDNVIAVAAAANSAPEQARTLLLILGLGLSIPLIIFGSTLLLKLMQNYPFIITLGAALLGFVAGEMAVTDLAIHDWFEAHMHGLDYAVSITCAVGVVAVGTALARRARRAGLDEAEDGAGS</sequence>
<feature type="transmembrane region" description="Helical" evidence="6">
    <location>
        <begin position="139"/>
        <end position="160"/>
    </location>
</feature>
<comment type="caution">
    <text evidence="7">The sequence shown here is derived from an EMBL/GenBank/DDBJ whole genome shotgun (WGS) entry which is preliminary data.</text>
</comment>
<name>A0ABT7LH56_9BURK</name>
<dbReference type="InterPro" id="IPR022301">
    <property type="entry name" value="Integral_membrane_YjbE"/>
</dbReference>
<dbReference type="Pfam" id="PF03741">
    <property type="entry name" value="TerC"/>
    <property type="match status" value="1"/>
</dbReference>
<evidence type="ECO:0000313" key="8">
    <source>
        <dbReference type="Proteomes" id="UP001238603"/>
    </source>
</evidence>
<keyword evidence="5 6" id="KW-0472">Membrane</keyword>
<dbReference type="PANTHER" id="PTHR30238:SF4">
    <property type="entry name" value="SLL1022 PROTEIN"/>
    <property type="match status" value="1"/>
</dbReference>
<protein>
    <submittedName>
        <fullName evidence="7">TerC family protein</fullName>
    </submittedName>
</protein>
<dbReference type="PANTHER" id="PTHR30238">
    <property type="entry name" value="MEMBRANE BOUND PREDICTED REDOX MODULATOR"/>
    <property type="match status" value="1"/>
</dbReference>
<evidence type="ECO:0000256" key="2">
    <source>
        <dbReference type="ARBA" id="ARBA00007511"/>
    </source>
</evidence>
<proteinExistence type="inferred from homology"/>
<comment type="similarity">
    <text evidence="2">Belongs to the TerC family.</text>
</comment>
<keyword evidence="4 6" id="KW-1133">Transmembrane helix</keyword>
<feature type="transmembrane region" description="Helical" evidence="6">
    <location>
        <begin position="167"/>
        <end position="185"/>
    </location>
</feature>
<organism evidence="7 8">
    <name type="scientific">Roseateles subflavus</name>
    <dbReference type="NCBI Taxonomy" id="3053353"/>
    <lineage>
        <taxon>Bacteria</taxon>
        <taxon>Pseudomonadati</taxon>
        <taxon>Pseudomonadota</taxon>
        <taxon>Betaproteobacteria</taxon>
        <taxon>Burkholderiales</taxon>
        <taxon>Sphaerotilaceae</taxon>
        <taxon>Roseateles</taxon>
    </lineage>
</organism>
<evidence type="ECO:0000256" key="6">
    <source>
        <dbReference type="SAM" id="Phobius"/>
    </source>
</evidence>
<reference evidence="7 8" key="1">
    <citation type="submission" date="2023-06" db="EMBL/GenBank/DDBJ databases">
        <title>Pelomonas sp. APW6 16S ribosomal RNA gene genome sequencing and assembly.</title>
        <authorList>
            <person name="Woo H."/>
        </authorList>
    </citation>
    <scope>NUCLEOTIDE SEQUENCE [LARGE SCALE GENOMIC DNA]</scope>
    <source>
        <strain evidence="7 8">APW6</strain>
    </source>
</reference>
<evidence type="ECO:0000256" key="1">
    <source>
        <dbReference type="ARBA" id="ARBA00004141"/>
    </source>
</evidence>
<evidence type="ECO:0000256" key="4">
    <source>
        <dbReference type="ARBA" id="ARBA00022989"/>
    </source>
</evidence>